<proteinExistence type="predicted"/>
<protein>
    <recommendedName>
        <fullName evidence="3">DUF2971 domain-containing protein</fullName>
    </recommendedName>
</protein>
<dbReference type="EMBL" id="JBHULV010000033">
    <property type="protein sequence ID" value="MFD2732146.1"/>
    <property type="molecule type" value="Genomic_DNA"/>
</dbReference>
<dbReference type="Proteomes" id="UP001597546">
    <property type="component" value="Unassembled WGS sequence"/>
</dbReference>
<comment type="caution">
    <text evidence="1">The sequence shown here is derived from an EMBL/GenBank/DDBJ whole genome shotgun (WGS) entry which is preliminary data.</text>
</comment>
<keyword evidence="2" id="KW-1185">Reference proteome</keyword>
<evidence type="ECO:0000313" key="2">
    <source>
        <dbReference type="Proteomes" id="UP001597546"/>
    </source>
</evidence>
<sequence>MPSIYRLRPATDRLIDELKEPYLWFSRPAEYKDSEDANLASFINNNENIRESFTRLFGNNDELINQSNLIGICCFTTVLPQVNIWKKFPQGHNGLFIAYDKDIIKTYFQSKFGLGDCFKKIEYLTDPTLFKKYSSHDILWEATEDGNLYKSLKEIEHDDKLRDELFLKIFTRLNKNYSFQNELRIILGGSNIPNKSDYIKGYKISIPQESILGIYTQPDTPRSIIEKIEKLNIEIHTLNKNN</sequence>
<evidence type="ECO:0000313" key="1">
    <source>
        <dbReference type="EMBL" id="MFD2732146.1"/>
    </source>
</evidence>
<dbReference type="RefSeq" id="WP_379044423.1">
    <property type="nucleotide sequence ID" value="NZ_JBHSKW010000041.1"/>
</dbReference>
<name>A0ABW5TS76_9SPHI</name>
<accession>A0ABW5TS76</accession>
<gene>
    <name evidence="1" type="ORF">ACFSSE_10575</name>
</gene>
<evidence type="ECO:0008006" key="3">
    <source>
        <dbReference type="Google" id="ProtNLM"/>
    </source>
</evidence>
<organism evidence="1 2">
    <name type="scientific">Pedobacter alpinus</name>
    <dbReference type="NCBI Taxonomy" id="1590643"/>
    <lineage>
        <taxon>Bacteria</taxon>
        <taxon>Pseudomonadati</taxon>
        <taxon>Bacteroidota</taxon>
        <taxon>Sphingobacteriia</taxon>
        <taxon>Sphingobacteriales</taxon>
        <taxon>Sphingobacteriaceae</taxon>
        <taxon>Pedobacter</taxon>
    </lineage>
</organism>
<reference evidence="2" key="1">
    <citation type="journal article" date="2019" name="Int. J. Syst. Evol. Microbiol.">
        <title>The Global Catalogue of Microorganisms (GCM) 10K type strain sequencing project: providing services to taxonomists for standard genome sequencing and annotation.</title>
        <authorList>
            <consortium name="The Broad Institute Genomics Platform"/>
            <consortium name="The Broad Institute Genome Sequencing Center for Infectious Disease"/>
            <person name="Wu L."/>
            <person name="Ma J."/>
        </authorList>
    </citation>
    <scope>NUCLEOTIDE SEQUENCE [LARGE SCALE GENOMIC DNA]</scope>
    <source>
        <strain evidence="2">KCTC 42456</strain>
    </source>
</reference>